<sequence>MGQITSKAEPTSSLQEVFMRRYLSTHGPTSDTIELIPSGISDDECPPIVRHKFRTAIKRQRQLAQILRTLEDKVSPRRCLSPCMLKNFNVPETQAGNGKNVFNYTWDEQSQRSPRSNPIIQHRKSLTREQVETLGNFGRLVTTPHDDGWHGAEELAALDENHNEIMRGVKRSQSRPEPSFRSFLCNRRQAKSSSLINEGLSSIQETWSDVSIDSILQSTMSERAWPPRELLSKILNDPRFRPTSVFLARFRRNSQESYTEVVYRYSKLTGEDSFEIKGNLNDFLEPDAQRRYEADAENNNTCDKKAFVDNFPYLLNNFDGNIYWNGFEMTVEGNLNKRLTLKSMELEPPSLIFNTLGLIHISATRHISYWCLNGFMEGDEIASKTFIIRGKKPNLKKLHVDRPSDSTDVTILLPSLLESGIPIAKK</sequence>
<comment type="caution">
    <text evidence="1">The sequence shown here is derived from an EMBL/GenBank/DDBJ whole genome shotgun (WGS) entry which is preliminary data.</text>
</comment>
<dbReference type="Proteomes" id="UP000094527">
    <property type="component" value="Unassembled WGS sequence"/>
</dbReference>
<evidence type="ECO:0000313" key="2">
    <source>
        <dbReference type="Proteomes" id="UP000094527"/>
    </source>
</evidence>
<dbReference type="EMBL" id="LJIJ01000016">
    <property type="protein sequence ID" value="ODN05806.1"/>
    <property type="molecule type" value="Genomic_DNA"/>
</dbReference>
<gene>
    <name evidence="1" type="ORF">Ocin01_00895</name>
</gene>
<protein>
    <submittedName>
        <fullName evidence="1">Uncharacterized protein</fullName>
    </submittedName>
</protein>
<organism evidence="1 2">
    <name type="scientific">Orchesella cincta</name>
    <name type="common">Springtail</name>
    <name type="synonym">Podura cincta</name>
    <dbReference type="NCBI Taxonomy" id="48709"/>
    <lineage>
        <taxon>Eukaryota</taxon>
        <taxon>Metazoa</taxon>
        <taxon>Ecdysozoa</taxon>
        <taxon>Arthropoda</taxon>
        <taxon>Hexapoda</taxon>
        <taxon>Collembola</taxon>
        <taxon>Entomobryomorpha</taxon>
        <taxon>Entomobryoidea</taxon>
        <taxon>Orchesellidae</taxon>
        <taxon>Orchesellinae</taxon>
        <taxon>Orchesella</taxon>
    </lineage>
</organism>
<keyword evidence="2" id="KW-1185">Reference proteome</keyword>
<reference evidence="1 2" key="1">
    <citation type="journal article" date="2016" name="Genome Biol. Evol.">
        <title>Gene Family Evolution Reflects Adaptation to Soil Environmental Stressors in the Genome of the Collembolan Orchesella cincta.</title>
        <authorList>
            <person name="Faddeeva-Vakhrusheva A."/>
            <person name="Derks M.F."/>
            <person name="Anvar S.Y."/>
            <person name="Agamennone V."/>
            <person name="Suring W."/>
            <person name="Smit S."/>
            <person name="van Straalen N.M."/>
            <person name="Roelofs D."/>
        </authorList>
    </citation>
    <scope>NUCLEOTIDE SEQUENCE [LARGE SCALE GENOMIC DNA]</scope>
    <source>
        <tissue evidence="1">Mixed pool</tissue>
    </source>
</reference>
<accession>A0A1D2NLI6</accession>
<evidence type="ECO:0000313" key="1">
    <source>
        <dbReference type="EMBL" id="ODN05806.1"/>
    </source>
</evidence>
<name>A0A1D2NLI6_ORCCI</name>
<proteinExistence type="predicted"/>
<dbReference type="AlphaFoldDB" id="A0A1D2NLI6"/>